<sequence length="569" mass="61793">MIAFLSGTILLLVRILNLSQVADFFSRPVMGGFISAGGLLIMLSQFQNVLGVKFDSQDYPVQTLYQNLKRIGHANKNALAVGLISIAYLIAVKLIKKRFFPSPVLSQLFDHDPFKKYTAETHGASNVLTPDIGSVGANYDNVNSHGFSLTDEQFLNMERENHQVQPTRLHSTAAEAPKSKPVLIAIFLARTLCDLGPLVVCIFGGIVGYLLGPKALKLTGTVPGGFPAPVAPWYGFDDGLIDSGRFGTILLNSLTVSLVVFLSSIAMAKRLAIQRGEDINNEQELTGIGIASVVCGFFQAMPPTGGMSRTAVNMQNAHTQLASIVTTLIVILSLYTLTGTLYYLPRATLASIIIVAGYTLVEFKEAKWLYRVKRDEFFVWAASFILTLGLGVLEGLIASIVCSVLALMIKTKRSPVVILGELDNGSLVDRNLFPESQDLNDIIVIRVESSLYFANCECVALAIEREMAYLAKQDIVTRGVVLDAYHMNDMDATTIQVLSDTQEKLAVRKIRFAITNAKSHLRDLLSATNLPERLLSGNPSISVGDALLLLRSQTPTGGKTPSGAEAEHL</sequence>
<dbReference type="Gene3D" id="3.30.750.24">
    <property type="entry name" value="STAS domain"/>
    <property type="match status" value="1"/>
</dbReference>
<dbReference type="Pfam" id="PF01740">
    <property type="entry name" value="STAS"/>
    <property type="match status" value="1"/>
</dbReference>
<name>A0A9W7CSR3_9STRA</name>
<dbReference type="GO" id="GO:0055085">
    <property type="term" value="P:transmembrane transport"/>
    <property type="evidence" value="ECO:0007669"/>
    <property type="project" value="InterPro"/>
</dbReference>
<comment type="caution">
    <text evidence="7">The sequence shown here is derived from an EMBL/GenBank/DDBJ whole genome shotgun (WGS) entry which is preliminary data.</text>
</comment>
<evidence type="ECO:0000256" key="1">
    <source>
        <dbReference type="ARBA" id="ARBA00004141"/>
    </source>
</evidence>
<comment type="subcellular location">
    <subcellularLocation>
        <location evidence="1">Membrane</location>
        <topology evidence="1">Multi-pass membrane protein</topology>
    </subcellularLocation>
</comment>
<keyword evidence="2 5" id="KW-0812">Transmembrane</keyword>
<feature type="transmembrane region" description="Helical" evidence="5">
    <location>
        <begin position="249"/>
        <end position="268"/>
    </location>
</feature>
<feature type="transmembrane region" description="Helical" evidence="5">
    <location>
        <begin position="78"/>
        <end position="95"/>
    </location>
</feature>
<dbReference type="InterPro" id="IPR001902">
    <property type="entry name" value="SLC26A/SulP_fam"/>
</dbReference>
<evidence type="ECO:0000256" key="4">
    <source>
        <dbReference type="ARBA" id="ARBA00023136"/>
    </source>
</evidence>
<dbReference type="AlphaFoldDB" id="A0A9W7CSR3"/>
<dbReference type="PROSITE" id="PS50801">
    <property type="entry name" value="STAS"/>
    <property type="match status" value="1"/>
</dbReference>
<dbReference type="Pfam" id="PF00916">
    <property type="entry name" value="Sulfate_transp"/>
    <property type="match status" value="2"/>
</dbReference>
<keyword evidence="4 5" id="KW-0472">Membrane</keyword>
<evidence type="ECO:0000256" key="3">
    <source>
        <dbReference type="ARBA" id="ARBA00022989"/>
    </source>
</evidence>
<dbReference type="PANTHER" id="PTHR11814">
    <property type="entry name" value="SULFATE TRANSPORTER"/>
    <property type="match status" value="1"/>
</dbReference>
<dbReference type="InterPro" id="IPR002645">
    <property type="entry name" value="STAS_dom"/>
</dbReference>
<keyword evidence="3 5" id="KW-1133">Transmembrane helix</keyword>
<dbReference type="EMBL" id="BSXW01001968">
    <property type="protein sequence ID" value="GMF40153.1"/>
    <property type="molecule type" value="Genomic_DNA"/>
</dbReference>
<evidence type="ECO:0000256" key="5">
    <source>
        <dbReference type="SAM" id="Phobius"/>
    </source>
</evidence>
<dbReference type="CDD" id="cd07042">
    <property type="entry name" value="STAS_SulP_like_sulfate_transporter"/>
    <property type="match status" value="1"/>
</dbReference>
<proteinExistence type="predicted"/>
<evidence type="ECO:0000313" key="8">
    <source>
        <dbReference type="Proteomes" id="UP001165083"/>
    </source>
</evidence>
<dbReference type="InterPro" id="IPR011547">
    <property type="entry name" value="SLC26A/SulP_dom"/>
</dbReference>
<dbReference type="InterPro" id="IPR036513">
    <property type="entry name" value="STAS_dom_sf"/>
</dbReference>
<keyword evidence="8" id="KW-1185">Reference proteome</keyword>
<evidence type="ECO:0000259" key="6">
    <source>
        <dbReference type="PROSITE" id="PS50801"/>
    </source>
</evidence>
<protein>
    <submittedName>
        <fullName evidence="7">Unnamed protein product</fullName>
    </submittedName>
</protein>
<dbReference type="OrthoDB" id="288203at2759"/>
<reference evidence="7" key="1">
    <citation type="submission" date="2023-04" db="EMBL/GenBank/DDBJ databases">
        <title>Phytophthora lilii NBRC 32176.</title>
        <authorList>
            <person name="Ichikawa N."/>
            <person name="Sato H."/>
            <person name="Tonouchi N."/>
        </authorList>
    </citation>
    <scope>NUCLEOTIDE SEQUENCE</scope>
    <source>
        <strain evidence="7">NBRC 32176</strain>
    </source>
</reference>
<dbReference type="GO" id="GO:0016020">
    <property type="term" value="C:membrane"/>
    <property type="evidence" value="ECO:0007669"/>
    <property type="project" value="UniProtKB-SubCell"/>
</dbReference>
<feature type="transmembrane region" description="Helical" evidence="5">
    <location>
        <begin position="187"/>
        <end position="211"/>
    </location>
</feature>
<dbReference type="FunFam" id="3.30.750.24:FF:000021">
    <property type="entry name" value="Sulfate Permease (SulP) Family"/>
    <property type="match status" value="1"/>
</dbReference>
<feature type="transmembrane region" description="Helical" evidence="5">
    <location>
        <begin position="317"/>
        <end position="337"/>
    </location>
</feature>
<evidence type="ECO:0000313" key="7">
    <source>
        <dbReference type="EMBL" id="GMF40153.1"/>
    </source>
</evidence>
<accession>A0A9W7CSR3</accession>
<feature type="transmembrane region" description="Helical" evidence="5">
    <location>
        <begin position="377"/>
        <end position="409"/>
    </location>
</feature>
<organism evidence="7 8">
    <name type="scientific">Phytophthora lilii</name>
    <dbReference type="NCBI Taxonomy" id="2077276"/>
    <lineage>
        <taxon>Eukaryota</taxon>
        <taxon>Sar</taxon>
        <taxon>Stramenopiles</taxon>
        <taxon>Oomycota</taxon>
        <taxon>Peronosporomycetes</taxon>
        <taxon>Peronosporales</taxon>
        <taxon>Peronosporaceae</taxon>
        <taxon>Phytophthora</taxon>
    </lineage>
</organism>
<dbReference type="Proteomes" id="UP001165083">
    <property type="component" value="Unassembled WGS sequence"/>
</dbReference>
<evidence type="ECO:0000256" key="2">
    <source>
        <dbReference type="ARBA" id="ARBA00022692"/>
    </source>
</evidence>
<feature type="domain" description="STAS" evidence="6">
    <location>
        <begin position="432"/>
        <end position="550"/>
    </location>
</feature>
<dbReference type="SUPFAM" id="SSF52091">
    <property type="entry name" value="SpoIIaa-like"/>
    <property type="match status" value="1"/>
</dbReference>
<gene>
    <name evidence="7" type="ORF">Plil01_001646100</name>
</gene>